<dbReference type="InterPro" id="IPR019155">
    <property type="entry name" value="CLEC16A/TT9_N"/>
</dbReference>
<sequence>MDKIKEVFGRPDKFSLENAHRLCGEVERVEEALLDDAGAAERRSGRIDAALQRLRELTEVLVWMDRHREESFEQVMERDVMNTLERLVTNGLMPSAVKLQSLQSVTVLLQNLSRAPSLYYVCSNNHINRMVAVEFDMHDDEFVSLYVSFLKSLALRCTPDTVQFFFDVQDGAFPLWDRAVRLLGSEDAMVRTAAKQIIVTVAQLQDSAVSAFVAASIADVLRSVMRFVDTRLAFVAATVPSWGALNAPQRGTASGGEGSAGSAGAASSPAEATSPPLKAVAPRTPLVVNTRDLRLQLEEVEDELLYMNDLCRTPVANAGAEAAAALQRLLLPRFRSTVEAEVLVAGSASATVAVNAAYAKYVTPSPRLGSADVPANVALAFLFYWTQVNTDAQIAAALVRFFLEPPEQSPTSSRHTVAAMVLESTRVDLHETVVAVCYHALSRTAATAAPSIRMRLSASLGQFFFADTPYQQTGRVLAGGPGSTAPPEKEKFMQKAWPATPAGSSGALAPLIPHLIAALYAQLKYFHVTRPSCIDASVSLLLQLLSDTAADRSVCTGVYVQLMKLVQRSLLDCVKQYASVIQAAVEAQKAAAGTVPISCISFSDLLDAADEEAPLLIRDPYTPMFLKLKEAAAALPVCGAPWLPDASGMPPRRHRKSDLFLFYPAYPPLLSERGGLVLHAWPPLLPVSLQPPRGATQWAAAYHAVQESAAQAFDYATRSPVADAECELNVYLMFLLVRRAFASCAGGGRGDLLHTTLRRLAPQYGPSTYYTISDATTALSVRCEITSEWHADSLALPIAPLGTPVCLVLPHAVAGQEGRELLLLDVPLRVPEQVRSQELLTGEYKRRVLGCFDLAFVGVAVHPRYPFKVVVSYQLPSSTAWLHLVTSSAATARTTVSDIEVAANECRQRGASFCFGLMNYKAALVEDGDA</sequence>
<dbReference type="Proteomes" id="UP001430356">
    <property type="component" value="Unassembled WGS sequence"/>
</dbReference>
<name>A0AAW0F5E3_9TRYP</name>
<comment type="caution">
    <text evidence="4">The sequence shown here is derived from an EMBL/GenBank/DDBJ whole genome shotgun (WGS) entry which is preliminary data.</text>
</comment>
<gene>
    <name evidence="4" type="ORF">NESM_000147400</name>
</gene>
<accession>A0AAW0F5E3</accession>
<dbReference type="GO" id="GO:0005794">
    <property type="term" value="C:Golgi apparatus"/>
    <property type="evidence" value="ECO:0007669"/>
    <property type="project" value="TreeGrafter"/>
</dbReference>
<feature type="compositionally biased region" description="Low complexity" evidence="2">
    <location>
        <begin position="262"/>
        <end position="275"/>
    </location>
</feature>
<evidence type="ECO:0000259" key="3">
    <source>
        <dbReference type="Pfam" id="PF09758"/>
    </source>
</evidence>
<dbReference type="GO" id="GO:0005770">
    <property type="term" value="C:late endosome"/>
    <property type="evidence" value="ECO:0007669"/>
    <property type="project" value="TreeGrafter"/>
</dbReference>
<dbReference type="GO" id="GO:0007034">
    <property type="term" value="P:vacuolar transport"/>
    <property type="evidence" value="ECO:0007669"/>
    <property type="project" value="TreeGrafter"/>
</dbReference>
<reference evidence="4 5" key="1">
    <citation type="journal article" date="2021" name="MBio">
        <title>A New Model Trypanosomatid, Novymonas esmeraldas: Genomic Perception of Its 'Candidatus Pandoraea novymonadis' Endosymbiont.</title>
        <authorList>
            <person name="Zakharova A."/>
            <person name="Saura A."/>
            <person name="Butenko A."/>
            <person name="Podesvova L."/>
            <person name="Warmusova S."/>
            <person name="Kostygov A.Y."/>
            <person name="Nenarokova A."/>
            <person name="Lukes J."/>
            <person name="Opperdoes F.R."/>
            <person name="Yurchenko V."/>
        </authorList>
    </citation>
    <scope>NUCLEOTIDE SEQUENCE [LARGE SCALE GENOMIC DNA]</scope>
    <source>
        <strain evidence="4 5">E262AT.01</strain>
    </source>
</reference>
<evidence type="ECO:0000313" key="5">
    <source>
        <dbReference type="Proteomes" id="UP001430356"/>
    </source>
</evidence>
<dbReference type="PANTHER" id="PTHR21481">
    <property type="entry name" value="PROTEIN CLEC16A"/>
    <property type="match status" value="1"/>
</dbReference>
<protein>
    <recommendedName>
        <fullName evidence="3">FPL domain-containing protein</fullName>
    </recommendedName>
</protein>
<dbReference type="EMBL" id="JAECZO010000009">
    <property type="protein sequence ID" value="KAK7200886.1"/>
    <property type="molecule type" value="Genomic_DNA"/>
</dbReference>
<organism evidence="4 5">
    <name type="scientific">Novymonas esmeraldas</name>
    <dbReference type="NCBI Taxonomy" id="1808958"/>
    <lineage>
        <taxon>Eukaryota</taxon>
        <taxon>Discoba</taxon>
        <taxon>Euglenozoa</taxon>
        <taxon>Kinetoplastea</taxon>
        <taxon>Metakinetoplastina</taxon>
        <taxon>Trypanosomatida</taxon>
        <taxon>Trypanosomatidae</taxon>
        <taxon>Novymonas</taxon>
    </lineage>
</organism>
<dbReference type="PANTHER" id="PTHR21481:SF0">
    <property type="entry name" value="PROTEIN CLEC16A"/>
    <property type="match status" value="1"/>
</dbReference>
<evidence type="ECO:0000256" key="1">
    <source>
        <dbReference type="ARBA" id="ARBA00023006"/>
    </source>
</evidence>
<keyword evidence="5" id="KW-1185">Reference proteome</keyword>
<proteinExistence type="predicted"/>
<dbReference type="Pfam" id="PF09758">
    <property type="entry name" value="FPL"/>
    <property type="match status" value="1"/>
</dbReference>
<dbReference type="InterPro" id="IPR039272">
    <property type="entry name" value="CLEC16A/TT9"/>
</dbReference>
<evidence type="ECO:0000256" key="2">
    <source>
        <dbReference type="SAM" id="MobiDB-lite"/>
    </source>
</evidence>
<dbReference type="AlphaFoldDB" id="A0AAW0F5E3"/>
<dbReference type="GO" id="GO:0016197">
    <property type="term" value="P:endosomal transport"/>
    <property type="evidence" value="ECO:0007669"/>
    <property type="project" value="TreeGrafter"/>
</dbReference>
<dbReference type="GO" id="GO:0006914">
    <property type="term" value="P:autophagy"/>
    <property type="evidence" value="ECO:0007669"/>
    <property type="project" value="UniProtKB-KW"/>
</dbReference>
<dbReference type="GO" id="GO:1901096">
    <property type="term" value="P:regulation of autophagosome maturation"/>
    <property type="evidence" value="ECO:0007669"/>
    <property type="project" value="TreeGrafter"/>
</dbReference>
<feature type="domain" description="FPL" evidence="3">
    <location>
        <begin position="54"/>
        <end position="201"/>
    </location>
</feature>
<feature type="region of interest" description="Disordered" evidence="2">
    <location>
        <begin position="247"/>
        <end position="278"/>
    </location>
</feature>
<evidence type="ECO:0000313" key="4">
    <source>
        <dbReference type="EMBL" id="KAK7200886.1"/>
    </source>
</evidence>
<keyword evidence="1" id="KW-0072">Autophagy</keyword>